<feature type="domain" description="CHAT" evidence="1">
    <location>
        <begin position="138"/>
        <end position="417"/>
    </location>
</feature>
<evidence type="ECO:0000313" key="3">
    <source>
        <dbReference type="Proteomes" id="UP000053820"/>
    </source>
</evidence>
<proteinExistence type="predicted"/>
<dbReference type="HOGENOM" id="CLU_001305_5_0_1"/>
<dbReference type="Pfam" id="PF12770">
    <property type="entry name" value="CHAT"/>
    <property type="match status" value="1"/>
</dbReference>
<accession>A0A0C9VSE0</accession>
<organism evidence="2 3">
    <name type="scientific">Hydnomerulius pinastri MD-312</name>
    <dbReference type="NCBI Taxonomy" id="994086"/>
    <lineage>
        <taxon>Eukaryota</taxon>
        <taxon>Fungi</taxon>
        <taxon>Dikarya</taxon>
        <taxon>Basidiomycota</taxon>
        <taxon>Agaricomycotina</taxon>
        <taxon>Agaricomycetes</taxon>
        <taxon>Agaricomycetidae</taxon>
        <taxon>Boletales</taxon>
        <taxon>Boletales incertae sedis</taxon>
        <taxon>Leucogyrophana</taxon>
    </lineage>
</organism>
<name>A0A0C9VSE0_9AGAM</name>
<keyword evidence="3" id="KW-1185">Reference proteome</keyword>
<protein>
    <recommendedName>
        <fullName evidence="1">CHAT domain-containing protein</fullName>
    </recommendedName>
</protein>
<evidence type="ECO:0000313" key="2">
    <source>
        <dbReference type="EMBL" id="KIJ60795.1"/>
    </source>
</evidence>
<dbReference type="Proteomes" id="UP000053820">
    <property type="component" value="Unassembled WGS sequence"/>
</dbReference>
<gene>
    <name evidence="2" type="ORF">HYDPIDRAFT_32008</name>
</gene>
<dbReference type="EMBL" id="KN839869">
    <property type="protein sequence ID" value="KIJ60795.1"/>
    <property type="molecule type" value="Genomic_DNA"/>
</dbReference>
<sequence length="431" mass="48680">MLVKRFWDLSTMLDRPAQTSFDEGRSITTVEAEAQRYRDLVEEWNKVVEEIRTFEGFSRFLLPPVFADLREAACEGPIIILIASKVSCDAVIVLHTQLPIHVQLQITLQELLDLAQKHLSNIRHSDGPNYNIFMEVMGNLWRKAISPVVPELKTLLGKGSRIWWCPTSLFTAFPIHSAGEYIRGGQVLSKLFISSYTPSVCALIKARTHMKTPLDIKFAAIGQANPSFSSWQPLHYVDPEVEEVEKLLSKPLVPFTKPLVPFTKPLVPFTKLTSSKSMKQQALRMLQDHQWFHLSCHGKQDHNEPFKSHFAMRDSPLSLLDIIDADISRHKFAFLSVGETAMGDLSALDEVIHLAAGLQFMGVKSVIGTLWSVNDKVAYDLVLAFYEEFCNDGTMDCTMAARALHKAVASLANREDKVPLQHRAMFIHIRI</sequence>
<dbReference type="InterPro" id="IPR024983">
    <property type="entry name" value="CHAT_dom"/>
</dbReference>
<dbReference type="AlphaFoldDB" id="A0A0C9VSE0"/>
<reference evidence="2 3" key="1">
    <citation type="submission" date="2014-04" db="EMBL/GenBank/DDBJ databases">
        <title>Evolutionary Origins and Diversification of the Mycorrhizal Mutualists.</title>
        <authorList>
            <consortium name="DOE Joint Genome Institute"/>
            <consortium name="Mycorrhizal Genomics Consortium"/>
            <person name="Kohler A."/>
            <person name="Kuo A."/>
            <person name="Nagy L.G."/>
            <person name="Floudas D."/>
            <person name="Copeland A."/>
            <person name="Barry K.W."/>
            <person name="Cichocki N."/>
            <person name="Veneault-Fourrey C."/>
            <person name="LaButti K."/>
            <person name="Lindquist E.A."/>
            <person name="Lipzen A."/>
            <person name="Lundell T."/>
            <person name="Morin E."/>
            <person name="Murat C."/>
            <person name="Riley R."/>
            <person name="Ohm R."/>
            <person name="Sun H."/>
            <person name="Tunlid A."/>
            <person name="Henrissat B."/>
            <person name="Grigoriev I.V."/>
            <person name="Hibbett D.S."/>
            <person name="Martin F."/>
        </authorList>
    </citation>
    <scope>NUCLEOTIDE SEQUENCE [LARGE SCALE GENOMIC DNA]</scope>
    <source>
        <strain evidence="2 3">MD-312</strain>
    </source>
</reference>
<evidence type="ECO:0000259" key="1">
    <source>
        <dbReference type="Pfam" id="PF12770"/>
    </source>
</evidence>
<dbReference type="OrthoDB" id="9991317at2759"/>